<gene>
    <name evidence="1" type="ORF">SLEP1_g37020</name>
</gene>
<dbReference type="Proteomes" id="UP001054252">
    <property type="component" value="Unassembled WGS sequence"/>
</dbReference>
<proteinExistence type="predicted"/>
<keyword evidence="2" id="KW-1185">Reference proteome</keyword>
<dbReference type="EMBL" id="BPVZ01000077">
    <property type="protein sequence ID" value="GKV27902.1"/>
    <property type="molecule type" value="Genomic_DNA"/>
</dbReference>
<dbReference type="AlphaFoldDB" id="A0AAV5KTJ0"/>
<comment type="caution">
    <text evidence="1">The sequence shown here is derived from an EMBL/GenBank/DDBJ whole genome shotgun (WGS) entry which is preliminary data.</text>
</comment>
<reference evidence="1 2" key="1">
    <citation type="journal article" date="2021" name="Commun. Biol.">
        <title>The genome of Shorea leprosula (Dipterocarpaceae) highlights the ecological relevance of drought in aseasonal tropical rainforests.</title>
        <authorList>
            <person name="Ng K.K.S."/>
            <person name="Kobayashi M.J."/>
            <person name="Fawcett J.A."/>
            <person name="Hatakeyama M."/>
            <person name="Paape T."/>
            <person name="Ng C.H."/>
            <person name="Ang C.C."/>
            <person name="Tnah L.H."/>
            <person name="Lee C.T."/>
            <person name="Nishiyama T."/>
            <person name="Sese J."/>
            <person name="O'Brien M.J."/>
            <person name="Copetti D."/>
            <person name="Mohd Noor M.I."/>
            <person name="Ong R.C."/>
            <person name="Putra M."/>
            <person name="Sireger I.Z."/>
            <person name="Indrioko S."/>
            <person name="Kosugi Y."/>
            <person name="Izuno A."/>
            <person name="Isagi Y."/>
            <person name="Lee S.L."/>
            <person name="Shimizu K.K."/>
        </authorList>
    </citation>
    <scope>NUCLEOTIDE SEQUENCE [LARGE SCALE GENOMIC DNA]</scope>
    <source>
        <strain evidence="1">214</strain>
    </source>
</reference>
<organism evidence="1 2">
    <name type="scientific">Rubroshorea leprosula</name>
    <dbReference type="NCBI Taxonomy" id="152421"/>
    <lineage>
        <taxon>Eukaryota</taxon>
        <taxon>Viridiplantae</taxon>
        <taxon>Streptophyta</taxon>
        <taxon>Embryophyta</taxon>
        <taxon>Tracheophyta</taxon>
        <taxon>Spermatophyta</taxon>
        <taxon>Magnoliopsida</taxon>
        <taxon>eudicotyledons</taxon>
        <taxon>Gunneridae</taxon>
        <taxon>Pentapetalae</taxon>
        <taxon>rosids</taxon>
        <taxon>malvids</taxon>
        <taxon>Malvales</taxon>
        <taxon>Dipterocarpaceae</taxon>
        <taxon>Rubroshorea</taxon>
    </lineage>
</organism>
<name>A0AAV5KTJ0_9ROSI</name>
<protein>
    <submittedName>
        <fullName evidence="1">Uncharacterized protein</fullName>
    </submittedName>
</protein>
<accession>A0AAV5KTJ0</accession>
<evidence type="ECO:0000313" key="1">
    <source>
        <dbReference type="EMBL" id="GKV27902.1"/>
    </source>
</evidence>
<evidence type="ECO:0000313" key="2">
    <source>
        <dbReference type="Proteomes" id="UP001054252"/>
    </source>
</evidence>
<sequence>MVALQRLNTPTNHHWGIVLPWLTVLQSSHWNFEPSLNHFYLSCPYNKLLLNCGLHFRMFEFLQEGRFFTDFKSLEDLVVFTSVYTS</sequence>